<dbReference type="EMBL" id="FNIA01000001">
    <property type="protein sequence ID" value="SDM34686.1"/>
    <property type="molecule type" value="Genomic_DNA"/>
</dbReference>
<accession>A0A1G9SGR6</accession>
<evidence type="ECO:0008006" key="3">
    <source>
        <dbReference type="Google" id="ProtNLM"/>
    </source>
</evidence>
<dbReference type="STRING" id="996166.SAMN05192554_101183"/>
<name>A0A1G9SGR6_9EURY</name>
<sequence>MTPAATTGTDADGRLLVHGLLTATLPTAVGGEYDVLADRMAFEFPRPVHTGDTVTCTVTFHTVESTDAGHRVAADGVCRNEADGVVLRFEFGGLIRRSGTDA</sequence>
<dbReference type="SUPFAM" id="SSF54637">
    <property type="entry name" value="Thioesterase/thiol ester dehydrase-isomerase"/>
    <property type="match status" value="1"/>
</dbReference>
<dbReference type="Proteomes" id="UP000199370">
    <property type="component" value="Unassembled WGS sequence"/>
</dbReference>
<dbReference type="RefSeq" id="WP_217639069.1">
    <property type="nucleotide sequence ID" value="NZ_FNIA01000001.1"/>
</dbReference>
<dbReference type="AlphaFoldDB" id="A0A1G9SGR6"/>
<organism evidence="1 2">
    <name type="scientific">Haloarchaeobius iranensis</name>
    <dbReference type="NCBI Taxonomy" id="996166"/>
    <lineage>
        <taxon>Archaea</taxon>
        <taxon>Methanobacteriati</taxon>
        <taxon>Methanobacteriota</taxon>
        <taxon>Stenosarchaea group</taxon>
        <taxon>Halobacteria</taxon>
        <taxon>Halobacteriales</taxon>
        <taxon>Halorubellaceae</taxon>
        <taxon>Haloarchaeobius</taxon>
    </lineage>
</organism>
<protein>
    <recommendedName>
        <fullName evidence="3">Acyl dehydratase</fullName>
    </recommendedName>
</protein>
<evidence type="ECO:0000313" key="2">
    <source>
        <dbReference type="Proteomes" id="UP000199370"/>
    </source>
</evidence>
<dbReference type="InterPro" id="IPR029069">
    <property type="entry name" value="HotDog_dom_sf"/>
</dbReference>
<proteinExistence type="predicted"/>
<dbReference type="OrthoDB" id="167740at2157"/>
<gene>
    <name evidence="1" type="ORF">SAMN05192554_101183</name>
</gene>
<reference evidence="1 2" key="1">
    <citation type="submission" date="2016-10" db="EMBL/GenBank/DDBJ databases">
        <authorList>
            <person name="de Groot N.N."/>
        </authorList>
    </citation>
    <scope>NUCLEOTIDE SEQUENCE [LARGE SCALE GENOMIC DNA]</scope>
    <source>
        <strain evidence="2">EB21,IBRC-M 10013,KCTC 4048</strain>
    </source>
</reference>
<evidence type="ECO:0000313" key="1">
    <source>
        <dbReference type="EMBL" id="SDM34686.1"/>
    </source>
</evidence>
<keyword evidence="2" id="KW-1185">Reference proteome</keyword>
<dbReference type="Gene3D" id="3.10.129.10">
    <property type="entry name" value="Hotdog Thioesterase"/>
    <property type="match status" value="1"/>
</dbReference>